<proteinExistence type="predicted"/>
<evidence type="ECO:0000313" key="3">
    <source>
        <dbReference type="Proteomes" id="UP000274212"/>
    </source>
</evidence>
<evidence type="ECO:0000313" key="2">
    <source>
        <dbReference type="EMBL" id="RMU03019.1"/>
    </source>
</evidence>
<protein>
    <submittedName>
        <fullName evidence="2">S I and II aminotransferase</fullName>
    </submittedName>
</protein>
<dbReference type="InterPro" id="IPR015422">
    <property type="entry name" value="PyrdxlP-dep_Trfase_small"/>
</dbReference>
<organism evidence="2 3">
    <name type="scientific">Pseudomonas syringae pv. coriandricola</name>
    <dbReference type="NCBI Taxonomy" id="264453"/>
    <lineage>
        <taxon>Bacteria</taxon>
        <taxon>Pseudomonadati</taxon>
        <taxon>Pseudomonadota</taxon>
        <taxon>Gammaproteobacteria</taxon>
        <taxon>Pseudomonadales</taxon>
        <taxon>Pseudomonadaceae</taxon>
        <taxon>Pseudomonas</taxon>
    </lineage>
</organism>
<name>A0A3M4TRR5_9PSED</name>
<dbReference type="Gene3D" id="3.90.1150.10">
    <property type="entry name" value="Aspartate Aminotransferase, domain 1"/>
    <property type="match status" value="1"/>
</dbReference>
<dbReference type="AlphaFoldDB" id="A0A3M4TRR5"/>
<dbReference type="GO" id="GO:0008483">
    <property type="term" value="F:transaminase activity"/>
    <property type="evidence" value="ECO:0007669"/>
    <property type="project" value="UniProtKB-KW"/>
</dbReference>
<feature type="compositionally biased region" description="Basic residues" evidence="1">
    <location>
        <begin position="77"/>
        <end position="86"/>
    </location>
</feature>
<feature type="compositionally biased region" description="Basic and acidic residues" evidence="1">
    <location>
        <begin position="66"/>
        <end position="75"/>
    </location>
</feature>
<sequence>MAFRCLVGCRSVMAISIRLCHWARRRFLMPMPARCWYPPPRVADTAAWSSLARIQNQQGQQAGHNAPERRADGKQRQPGRGHHKGNQGRLALPRLGHGHGQTIGDRTEQRQCGNREHQFLGECAEQACQRRAENPGNSIGNPAPDRGCVALFLVFVSLRAGADGLHAGRAVFADPDANHGHLRLNFSHIDPARLDEGIKRLASVVRTAQNLQAA</sequence>
<comment type="caution">
    <text evidence="2">The sequence shown here is derived from an EMBL/GenBank/DDBJ whole genome shotgun (WGS) entry which is preliminary data.</text>
</comment>
<feature type="compositionally biased region" description="Low complexity" evidence="1">
    <location>
        <begin position="55"/>
        <end position="65"/>
    </location>
</feature>
<evidence type="ECO:0000256" key="1">
    <source>
        <dbReference type="SAM" id="MobiDB-lite"/>
    </source>
</evidence>
<dbReference type="EMBL" id="RBTT01000375">
    <property type="protein sequence ID" value="RMU03019.1"/>
    <property type="molecule type" value="Genomic_DNA"/>
</dbReference>
<accession>A0A3M4TRR5</accession>
<reference evidence="2 3" key="1">
    <citation type="submission" date="2018-08" db="EMBL/GenBank/DDBJ databases">
        <title>Recombination of ecologically and evolutionarily significant loci maintains genetic cohesion in the Pseudomonas syringae species complex.</title>
        <authorList>
            <person name="Dillon M."/>
            <person name="Thakur S."/>
            <person name="Almeida R.N.D."/>
            <person name="Weir B.S."/>
            <person name="Guttman D.S."/>
        </authorList>
    </citation>
    <scope>NUCLEOTIDE SEQUENCE [LARGE SCALE GENOMIC DNA]</scope>
    <source>
        <strain evidence="2 3">ICMP 9829</strain>
    </source>
</reference>
<dbReference type="Proteomes" id="UP000274212">
    <property type="component" value="Unassembled WGS sequence"/>
</dbReference>
<keyword evidence="2" id="KW-0808">Transferase</keyword>
<feature type="region of interest" description="Disordered" evidence="1">
    <location>
        <begin position="54"/>
        <end position="95"/>
    </location>
</feature>
<gene>
    <name evidence="2" type="ORF">ALP36_05387</name>
</gene>
<keyword evidence="2" id="KW-0032">Aminotransferase</keyword>